<evidence type="ECO:0000313" key="2">
    <source>
        <dbReference type="Proteomes" id="UP000013085"/>
    </source>
</evidence>
<name>A0A0E2H257_9FIRM</name>
<proteinExistence type="predicted"/>
<sequence>MDWADVGGKDIKLASGTLNGWVDGVKGTVADYATSIKGYLSTFSAYGSAALDYIKELVPVVENTEHWTKPSTYGKCIYDYTSKSGYLYHYYHFLPAWFGSSDVAAGFLDGYNSSTAKWTVRFKYLSNTAPTIGSVKPLSLYGCRILYDIDTGAYKTSANYTITTTSGTDLLAVDIQSYPIPIFNSEAAATAYLTDKSMENIMNQEAFGLPVVRVNQDAQTLEPKVVPSVITLPQTGELAAQLMDELSDAMDRIDELEAALKNAGFAIEWGADVVVPTVAPTDVPIEGEDTETKTTLAAILAKVEAIPATIEAMLNNKLEPGDTDEDVENMKLPTSIADKFPFCIPFDVIYLVKAMNASSEVPRFELPFKIHYQNINYEHTFVVDMTEWDVAVKILRTMLDLLFIAGLISTTRELIRG</sequence>
<dbReference type="Proteomes" id="UP000013085">
    <property type="component" value="Unassembled WGS sequence"/>
</dbReference>
<dbReference type="EMBL" id="AGYR01000078">
    <property type="protein sequence ID" value="ENZ05819.1"/>
    <property type="molecule type" value="Genomic_DNA"/>
</dbReference>
<dbReference type="HOGENOM" id="CLU_658414_0_0_9"/>
<accession>A0A0E2H257</accession>
<reference evidence="1 2" key="1">
    <citation type="submission" date="2013-01" db="EMBL/GenBank/DDBJ databases">
        <title>The Genome Sequence of Clostridium clostridioforme 90A8.</title>
        <authorList>
            <consortium name="The Broad Institute Genome Sequencing Platform"/>
            <person name="Earl A."/>
            <person name="Ward D."/>
            <person name="Feldgarden M."/>
            <person name="Gevers D."/>
            <person name="Courvalin P."/>
            <person name="Lambert T."/>
            <person name="Walker B."/>
            <person name="Young S.K."/>
            <person name="Zeng Q."/>
            <person name="Gargeya S."/>
            <person name="Fitzgerald M."/>
            <person name="Haas B."/>
            <person name="Abouelleil A."/>
            <person name="Alvarado L."/>
            <person name="Arachchi H.M."/>
            <person name="Berlin A.M."/>
            <person name="Chapman S.B."/>
            <person name="Dewar J."/>
            <person name="Goldberg J."/>
            <person name="Griggs A."/>
            <person name="Gujja S."/>
            <person name="Hansen M."/>
            <person name="Howarth C."/>
            <person name="Imamovic A."/>
            <person name="Larimer J."/>
            <person name="McCowan C."/>
            <person name="Murphy C."/>
            <person name="Neiman D."/>
            <person name="Pearson M."/>
            <person name="Priest M."/>
            <person name="Roberts A."/>
            <person name="Saif S."/>
            <person name="Shea T."/>
            <person name="Sisk P."/>
            <person name="Sykes S."/>
            <person name="Wortman J."/>
            <person name="Nusbaum C."/>
            <person name="Birren B."/>
        </authorList>
    </citation>
    <scope>NUCLEOTIDE SEQUENCE [LARGE SCALE GENOMIC DNA]</scope>
    <source>
        <strain evidence="1 2">90A8</strain>
    </source>
</reference>
<dbReference type="AlphaFoldDB" id="A0A0E2H257"/>
<protein>
    <submittedName>
        <fullName evidence="1">Uncharacterized protein</fullName>
    </submittedName>
</protein>
<gene>
    <name evidence="1" type="ORF">HMPREF1090_05597</name>
</gene>
<dbReference type="PATRIC" id="fig|999408.3.peg.6002"/>
<organism evidence="1 2">
    <name type="scientific">[Clostridium] clostridioforme 90A8</name>
    <dbReference type="NCBI Taxonomy" id="999408"/>
    <lineage>
        <taxon>Bacteria</taxon>
        <taxon>Bacillati</taxon>
        <taxon>Bacillota</taxon>
        <taxon>Clostridia</taxon>
        <taxon>Lachnospirales</taxon>
        <taxon>Lachnospiraceae</taxon>
        <taxon>Enterocloster</taxon>
    </lineage>
</organism>
<comment type="caution">
    <text evidence="1">The sequence shown here is derived from an EMBL/GenBank/DDBJ whole genome shotgun (WGS) entry which is preliminary data.</text>
</comment>
<evidence type="ECO:0000313" key="1">
    <source>
        <dbReference type="EMBL" id="ENZ05819.1"/>
    </source>
</evidence>